<dbReference type="STRING" id="990268.JCM19235_2350"/>
<accession>A0A090SHI7</accession>
<comment type="caution">
    <text evidence="1">The sequence shown here is derived from an EMBL/GenBank/DDBJ whole genome shotgun (WGS) entry which is preliminary data.</text>
</comment>
<dbReference type="AlphaFoldDB" id="A0A090SHI7"/>
<gene>
    <name evidence="1" type="ORF">JCM19235_2350</name>
</gene>
<evidence type="ECO:0000313" key="2">
    <source>
        <dbReference type="Proteomes" id="UP000029228"/>
    </source>
</evidence>
<dbReference type="Proteomes" id="UP000029228">
    <property type="component" value="Unassembled WGS sequence"/>
</dbReference>
<reference evidence="1 2" key="2">
    <citation type="submission" date="2014-09" db="EMBL/GenBank/DDBJ databases">
        <authorList>
            <consortium name="NBRP consortium"/>
            <person name="Sawabe T."/>
            <person name="Meirelles P."/>
            <person name="Nakanishi M."/>
            <person name="Sayaka M."/>
            <person name="Hattori M."/>
            <person name="Ohkuma M."/>
        </authorList>
    </citation>
    <scope>NUCLEOTIDE SEQUENCE [LARGE SCALE GENOMIC DNA]</scope>
    <source>
        <strain evidence="2">JCM19235</strain>
    </source>
</reference>
<protein>
    <submittedName>
        <fullName evidence="1">Uncharacterized protein</fullName>
    </submittedName>
</protein>
<keyword evidence="2" id="KW-1185">Reference proteome</keyword>
<name>A0A090SHI7_9VIBR</name>
<proteinExistence type="predicted"/>
<evidence type="ECO:0000313" key="1">
    <source>
        <dbReference type="EMBL" id="GAL18927.1"/>
    </source>
</evidence>
<organism evidence="1 2">
    <name type="scientific">Vibrio maritimus</name>
    <dbReference type="NCBI Taxonomy" id="990268"/>
    <lineage>
        <taxon>Bacteria</taxon>
        <taxon>Pseudomonadati</taxon>
        <taxon>Pseudomonadota</taxon>
        <taxon>Gammaproteobacteria</taxon>
        <taxon>Vibrionales</taxon>
        <taxon>Vibrionaceae</taxon>
        <taxon>Vibrio</taxon>
    </lineage>
</organism>
<reference evidence="1 2" key="1">
    <citation type="submission" date="2014-09" db="EMBL/GenBank/DDBJ databases">
        <title>Vibrio maritimus JCM 19235. (C45) whole genome shotgun sequence.</title>
        <authorList>
            <person name="Sawabe T."/>
            <person name="Meirelles P."/>
            <person name="Nakanishi M."/>
            <person name="Sayaka M."/>
            <person name="Hattori M."/>
            <person name="Ohkuma M."/>
        </authorList>
    </citation>
    <scope>NUCLEOTIDE SEQUENCE [LARGE SCALE GENOMIC DNA]</scope>
    <source>
        <strain evidence="2">JCM19235</strain>
    </source>
</reference>
<dbReference type="EMBL" id="BBMR01000003">
    <property type="protein sequence ID" value="GAL18927.1"/>
    <property type="molecule type" value="Genomic_DNA"/>
</dbReference>
<sequence>METGYRNYRCQGDVSPIETRKKAYVAHTQIDICRVTK</sequence>